<dbReference type="PANTHER" id="PTHR34768:SF2">
    <property type="entry name" value="COILED-COIL DOMAIN CONTAINING 89"/>
    <property type="match status" value="1"/>
</dbReference>
<evidence type="ECO:0000313" key="4">
    <source>
        <dbReference type="RefSeq" id="XP_007430721.2"/>
    </source>
</evidence>
<gene>
    <name evidence="4" type="primary">CCDC89</name>
</gene>
<keyword evidence="1 2" id="KW-0175">Coiled coil</keyword>
<accession>A0A9F2W7Q7</accession>
<keyword evidence="3" id="KW-1185">Reference proteome</keyword>
<dbReference type="KEGG" id="pbi:103059913"/>
<dbReference type="OMA" id="AMLCSRI"/>
<name>A0A9F2W7Q7_PYTBI</name>
<reference evidence="4" key="1">
    <citation type="submission" date="2025-08" db="UniProtKB">
        <authorList>
            <consortium name="RefSeq"/>
        </authorList>
    </citation>
    <scope>IDENTIFICATION</scope>
    <source>
        <tissue evidence="4">Liver</tissue>
    </source>
</reference>
<dbReference type="PANTHER" id="PTHR34768">
    <property type="entry name" value="COILED-COIL DOMAIN-CONTAINING PROTEIN 89"/>
    <property type="match status" value="1"/>
</dbReference>
<sequence>MPQDRKDAEMSFPHKIPKEVEGELEWSMGDPFDHLEKLHGLSDGEKGEKALLHSRINEQSQLICILKKRADDQLLRCKALEQVNTELEEMRMADALRLESQTRRVQQLEQRFMDLAANHEDMIHFKDEHKRQNKQLREENRRLRQENESLFSQPLKEKEAELAQLSSEFKKLSMAMEALKENYQQDCHSAEEREKELLEAQRQQIRAHIKEKDSLKSQLEILEKKHRHATQRLEQAEKQLREADSSLQAKLEVLTKEKEELLNLAMERGKLLQEKQREILQLEKKAEDMEKAKQAAELQFETEAAMVDSNLRVRDLKFRLDGAEQAYTELRMHFEAYRKHSTELLNKEKELNTKLRHFMA</sequence>
<dbReference type="CTD" id="220388"/>
<evidence type="ECO:0000256" key="1">
    <source>
        <dbReference type="ARBA" id="ARBA00023054"/>
    </source>
</evidence>
<evidence type="ECO:0000313" key="3">
    <source>
        <dbReference type="Proteomes" id="UP000695026"/>
    </source>
</evidence>
<organism evidence="3 4">
    <name type="scientific">Python bivittatus</name>
    <name type="common">Burmese python</name>
    <name type="synonym">Python molurus bivittatus</name>
    <dbReference type="NCBI Taxonomy" id="176946"/>
    <lineage>
        <taxon>Eukaryota</taxon>
        <taxon>Metazoa</taxon>
        <taxon>Chordata</taxon>
        <taxon>Craniata</taxon>
        <taxon>Vertebrata</taxon>
        <taxon>Euteleostomi</taxon>
        <taxon>Lepidosauria</taxon>
        <taxon>Squamata</taxon>
        <taxon>Bifurcata</taxon>
        <taxon>Unidentata</taxon>
        <taxon>Episquamata</taxon>
        <taxon>Toxicofera</taxon>
        <taxon>Serpentes</taxon>
        <taxon>Henophidia</taxon>
        <taxon>Pythonidae</taxon>
        <taxon>Python</taxon>
    </lineage>
</organism>
<dbReference type="RefSeq" id="XP_007430721.2">
    <property type="nucleotide sequence ID" value="XM_007430659.2"/>
</dbReference>
<dbReference type="OrthoDB" id="10020070at2759"/>
<dbReference type="InterPro" id="IPR043450">
    <property type="entry name" value="CCDC89-like"/>
</dbReference>
<dbReference type="AlphaFoldDB" id="A0A9F2W7Q7"/>
<proteinExistence type="predicted"/>
<protein>
    <submittedName>
        <fullName evidence="4">Coiled-coil domain-containing protein 89</fullName>
    </submittedName>
</protein>
<evidence type="ECO:0000256" key="2">
    <source>
        <dbReference type="SAM" id="Coils"/>
    </source>
</evidence>
<feature type="coiled-coil region" evidence="2">
    <location>
        <begin position="70"/>
        <end position="299"/>
    </location>
</feature>
<dbReference type="Proteomes" id="UP000695026">
    <property type="component" value="Unplaced"/>
</dbReference>
<dbReference type="GeneID" id="103059913"/>